<evidence type="ECO:0000313" key="2">
    <source>
        <dbReference type="Proteomes" id="UP001196870"/>
    </source>
</evidence>
<comment type="caution">
    <text evidence="1">The sequence shown here is derived from an EMBL/GenBank/DDBJ whole genome shotgun (WGS) entry which is preliminary data.</text>
</comment>
<accession>A0ABS5EYP5</accession>
<evidence type="ECO:0000313" key="1">
    <source>
        <dbReference type="EMBL" id="MBR0665421.1"/>
    </source>
</evidence>
<dbReference type="EMBL" id="JAAGBB010000015">
    <property type="protein sequence ID" value="MBR0665421.1"/>
    <property type="molecule type" value="Genomic_DNA"/>
</dbReference>
<gene>
    <name evidence="1" type="ORF">GXW71_13735</name>
</gene>
<protein>
    <recommendedName>
        <fullName evidence="3">Tetracyclin repressor-like C-terminal domain-containing protein</fullName>
    </recommendedName>
</protein>
<evidence type="ECO:0008006" key="3">
    <source>
        <dbReference type="Google" id="ProtNLM"/>
    </source>
</evidence>
<dbReference type="Proteomes" id="UP001196870">
    <property type="component" value="Unassembled WGS sequence"/>
</dbReference>
<organism evidence="1 2">
    <name type="scientific">Plastoroseomonas hellenica</name>
    <dbReference type="NCBI Taxonomy" id="2687306"/>
    <lineage>
        <taxon>Bacteria</taxon>
        <taxon>Pseudomonadati</taxon>
        <taxon>Pseudomonadota</taxon>
        <taxon>Alphaproteobacteria</taxon>
        <taxon>Acetobacterales</taxon>
        <taxon>Acetobacteraceae</taxon>
        <taxon>Plastoroseomonas</taxon>
    </lineage>
</organism>
<name>A0ABS5EYP5_9PROT</name>
<keyword evidence="2" id="KW-1185">Reference proteome</keyword>
<sequence length="102" mass="10870">MIRDLFFTLVTWLVVEPAQAQLAERLRQLAAPPAVIQQVTTCIAAAGPALADRYSEAPVHGVVTALRLWTGLTRYDAVLGAEVPECGPALRAAQPYLSGLAT</sequence>
<proteinExistence type="predicted"/>
<reference evidence="2" key="1">
    <citation type="journal article" date="2021" name="Syst. Appl. Microbiol.">
        <title>Roseomonas hellenica sp. nov., isolated from roots of wild-growing Alkanna tinctoria.</title>
        <authorList>
            <person name="Rat A."/>
            <person name="Naranjo H.D."/>
            <person name="Lebbe L."/>
            <person name="Cnockaert M."/>
            <person name="Krigas N."/>
            <person name="Grigoriadou K."/>
            <person name="Maloupa E."/>
            <person name="Willems A."/>
        </authorList>
    </citation>
    <scope>NUCLEOTIDE SEQUENCE [LARGE SCALE GENOMIC DNA]</scope>
    <source>
        <strain evidence="2">LMG 31523</strain>
    </source>
</reference>
<dbReference type="RefSeq" id="WP_211853095.1">
    <property type="nucleotide sequence ID" value="NZ_JAAGBB010000015.1"/>
</dbReference>